<comment type="caution">
    <text evidence="2">The sequence shown here is derived from an EMBL/GenBank/DDBJ whole genome shotgun (WGS) entry which is preliminary data.</text>
</comment>
<evidence type="ECO:0000256" key="1">
    <source>
        <dbReference type="SAM" id="MobiDB-lite"/>
    </source>
</evidence>
<protein>
    <submittedName>
        <fullName evidence="2">Uncharacterized protein</fullName>
    </submittedName>
</protein>
<dbReference type="STRING" id="435830.HMPREF0045_01475"/>
<dbReference type="EMBL" id="ACRN01000012">
    <property type="protein sequence ID" value="EHM87604.1"/>
    <property type="molecule type" value="Genomic_DNA"/>
</dbReference>
<accession>G9PGV1</accession>
<evidence type="ECO:0000313" key="3">
    <source>
        <dbReference type="Proteomes" id="UP000003822"/>
    </source>
</evidence>
<name>G9PGV1_9ACTO</name>
<dbReference type="eggNOG" id="ENOG5031HKU">
    <property type="taxonomic scope" value="Bacteria"/>
</dbReference>
<evidence type="ECO:0000313" key="2">
    <source>
        <dbReference type="EMBL" id="EHM87604.1"/>
    </source>
</evidence>
<feature type="region of interest" description="Disordered" evidence="1">
    <location>
        <begin position="98"/>
        <end position="117"/>
    </location>
</feature>
<sequence>MCIAHGGEHVLHDAVVVAGGRAREEVVGQSERHEILDDEAVVLIREFTRAHARAVGGHQDGGAVFIGAGDHEHVVAGHSHVPGENVRGDTESRNVANMTGAVGLGPCDGGQNTTHSP</sequence>
<keyword evidence="3" id="KW-1185">Reference proteome</keyword>
<organism evidence="2 3">
    <name type="scientific">Actinomyces graevenitzii C83</name>
    <dbReference type="NCBI Taxonomy" id="435830"/>
    <lineage>
        <taxon>Bacteria</taxon>
        <taxon>Bacillati</taxon>
        <taxon>Actinomycetota</taxon>
        <taxon>Actinomycetes</taxon>
        <taxon>Actinomycetales</taxon>
        <taxon>Actinomycetaceae</taxon>
        <taxon>Actinomyces</taxon>
    </lineage>
</organism>
<dbReference type="Proteomes" id="UP000003822">
    <property type="component" value="Unassembled WGS sequence"/>
</dbReference>
<proteinExistence type="predicted"/>
<dbReference type="HOGENOM" id="CLU_2271338_0_0_11"/>
<dbReference type="AlphaFoldDB" id="G9PGV1"/>
<reference evidence="2 3" key="1">
    <citation type="submission" date="2011-10" db="EMBL/GenBank/DDBJ databases">
        <title>The Genome Sequence of Actinomyces graevenitzii C83.</title>
        <authorList>
            <consortium name="The Broad Institute Genome Sequencing Platform"/>
            <consortium name="The Broad Institute Genome Sequencing Center for Infectious Disease"/>
            <person name="Earl A."/>
            <person name="Ward D."/>
            <person name="Feldgarden M."/>
            <person name="Gevers D."/>
            <person name="Sibley C.D."/>
            <person name="Field T.R."/>
            <person name="Grinwis M."/>
            <person name="Eshaghurshan C.S."/>
            <person name="Surette M.G."/>
            <person name="Young S.K."/>
            <person name="Zeng Q."/>
            <person name="Gargeya S."/>
            <person name="Fitzgerald M."/>
            <person name="Haas B."/>
            <person name="Abouelleil A."/>
            <person name="Alvarado L."/>
            <person name="Arachchi H.M."/>
            <person name="Berlin A."/>
            <person name="Brown A."/>
            <person name="Chapman S.B."/>
            <person name="Chen Z."/>
            <person name="Dunbar C."/>
            <person name="Freedman E."/>
            <person name="Gearin G."/>
            <person name="Goldberg J."/>
            <person name="Griggs A."/>
            <person name="Gujja S."/>
            <person name="Heiman D."/>
            <person name="Howarth C."/>
            <person name="Larson L."/>
            <person name="Lui A."/>
            <person name="MacDonald P.J.P."/>
            <person name="Montmayeur A."/>
            <person name="Murphy C."/>
            <person name="Neiman D."/>
            <person name="Pearson M."/>
            <person name="Priest M."/>
            <person name="Roberts A."/>
            <person name="Saif S."/>
            <person name="Shea T."/>
            <person name="Shenoy N."/>
            <person name="Sisk P."/>
            <person name="Stolte C."/>
            <person name="Sykes S."/>
            <person name="Wortman J."/>
            <person name="Nusbaum C."/>
            <person name="Birren B."/>
        </authorList>
    </citation>
    <scope>NUCLEOTIDE SEQUENCE [LARGE SCALE GENOMIC DNA]</scope>
    <source>
        <strain evidence="2 3">C83</strain>
    </source>
</reference>
<gene>
    <name evidence="2" type="ORF">HMPREF0045_01475</name>
</gene>